<name>A0A8S2ZZK0_9BILA</name>
<gene>
    <name evidence="2" type="ORF">SMN809_LOCUS42099</name>
    <name evidence="3" type="ORF">SMN809_LOCUS46779</name>
</gene>
<feature type="region of interest" description="Disordered" evidence="1">
    <location>
        <begin position="1"/>
        <end position="25"/>
    </location>
</feature>
<feature type="compositionally biased region" description="Basic and acidic residues" evidence="1">
    <location>
        <begin position="1"/>
        <end position="13"/>
    </location>
</feature>
<evidence type="ECO:0000313" key="2">
    <source>
        <dbReference type="EMBL" id="CAF4676279.1"/>
    </source>
</evidence>
<evidence type="ECO:0000313" key="3">
    <source>
        <dbReference type="EMBL" id="CAF4791529.1"/>
    </source>
</evidence>
<dbReference type="EMBL" id="CAJOBI010146381">
    <property type="protein sequence ID" value="CAF4791529.1"/>
    <property type="molecule type" value="Genomic_DNA"/>
</dbReference>
<evidence type="ECO:0000256" key="1">
    <source>
        <dbReference type="SAM" id="MobiDB-lite"/>
    </source>
</evidence>
<proteinExistence type="predicted"/>
<accession>A0A8S2ZZK0</accession>
<sequence>MNNETGRYEDTDKTPFSGTDLMDEQRTTLIQNNIKQEYERLQ</sequence>
<dbReference type="EMBL" id="CAJOBI010120544">
    <property type="protein sequence ID" value="CAF4676279.1"/>
    <property type="molecule type" value="Genomic_DNA"/>
</dbReference>
<comment type="caution">
    <text evidence="2">The sequence shown here is derived from an EMBL/GenBank/DDBJ whole genome shotgun (WGS) entry which is preliminary data.</text>
</comment>
<organism evidence="2 4">
    <name type="scientific">Rotaria magnacalcarata</name>
    <dbReference type="NCBI Taxonomy" id="392030"/>
    <lineage>
        <taxon>Eukaryota</taxon>
        <taxon>Metazoa</taxon>
        <taxon>Spiralia</taxon>
        <taxon>Gnathifera</taxon>
        <taxon>Rotifera</taxon>
        <taxon>Eurotatoria</taxon>
        <taxon>Bdelloidea</taxon>
        <taxon>Philodinida</taxon>
        <taxon>Philodinidae</taxon>
        <taxon>Rotaria</taxon>
    </lineage>
</organism>
<evidence type="ECO:0000313" key="4">
    <source>
        <dbReference type="Proteomes" id="UP000676336"/>
    </source>
</evidence>
<reference evidence="2" key="1">
    <citation type="submission" date="2021-02" db="EMBL/GenBank/DDBJ databases">
        <authorList>
            <person name="Nowell W R."/>
        </authorList>
    </citation>
    <scope>NUCLEOTIDE SEQUENCE</scope>
</reference>
<dbReference type="AlphaFoldDB" id="A0A8S2ZZK0"/>
<protein>
    <submittedName>
        <fullName evidence="2">Uncharacterized protein</fullName>
    </submittedName>
</protein>
<dbReference type="Proteomes" id="UP000676336">
    <property type="component" value="Unassembled WGS sequence"/>
</dbReference>
<feature type="non-terminal residue" evidence="2">
    <location>
        <position position="42"/>
    </location>
</feature>